<dbReference type="CDD" id="cd00082">
    <property type="entry name" value="HisKA"/>
    <property type="match status" value="1"/>
</dbReference>
<dbReference type="InterPro" id="IPR005467">
    <property type="entry name" value="His_kinase_dom"/>
</dbReference>
<evidence type="ECO:0000256" key="1">
    <source>
        <dbReference type="ARBA" id="ARBA00000085"/>
    </source>
</evidence>
<feature type="coiled-coil region" evidence="4">
    <location>
        <begin position="300"/>
        <end position="334"/>
    </location>
</feature>
<reference evidence="6 7" key="1">
    <citation type="submission" date="2016-10" db="EMBL/GenBank/DDBJ databases">
        <authorList>
            <person name="de Groot N.N."/>
        </authorList>
    </citation>
    <scope>NUCLEOTIDE SEQUENCE [LARGE SCALE GENOMIC DNA]</scope>
    <source>
        <strain evidence="6 7">CGMCC 1.9109</strain>
    </source>
</reference>
<dbReference type="Pfam" id="PF02518">
    <property type="entry name" value="HATPase_c"/>
    <property type="match status" value="1"/>
</dbReference>
<keyword evidence="6" id="KW-0418">Kinase</keyword>
<gene>
    <name evidence="6" type="ORF">SAMN04488071_0541</name>
</gene>
<accession>A0A1G6UCD2</accession>
<dbReference type="PROSITE" id="PS50109">
    <property type="entry name" value="HIS_KIN"/>
    <property type="match status" value="1"/>
</dbReference>
<comment type="catalytic activity">
    <reaction evidence="1">
        <text>ATP + protein L-histidine = ADP + protein N-phospho-L-histidine.</text>
        <dbReference type="EC" id="2.7.13.3"/>
    </reaction>
</comment>
<dbReference type="GO" id="GO:0000155">
    <property type="term" value="F:phosphorelay sensor kinase activity"/>
    <property type="evidence" value="ECO:0007669"/>
    <property type="project" value="InterPro"/>
</dbReference>
<sequence length="589" mass="65659">MLPKDPYEGELSASPVGYIVYGPDGRLVSFNERIGELFPGFIHNDMIGKTREEVRDILRTYEPAAVKALNRLDEISDLSAEDGIFEFGKGRYCALDDLALPDGSTLTLIRDLSEKKRSLDSIARMERALSELANEEAIYDGTKERAYLIMTEVAGKALMATRTDVWLMNVDRTSLYPQESYWSPTGEHMELERLDKEVNPALFEMLAAGEPICVPNVKAVDFLKGVRSGDGREQDIKSILIVPIMRGPRVVGAIAAAEETYEREWRQSEIAFVSYLCDLILRMLEAHDRRVAEEGLRGFNEMLEMKVKKRTRDLEEAMETLKLAQEELVRSEKMASLGGLVAGVAHEINTPLGVALTSITHMAEVFEGFKRMVDTGRIKKSDLTNFMETTDEGTTVVRRNLERAAHLVRSFKMVAVDQSADDTREIDVGDYINEIVDSLVPTLRKKGVKVEAEAGGKLMMKTVPGDLSHILTNLIMNAALHGFSDRPDFDDKQIKVTAQAGKKDVIIEVMDNGRGIPEDIREKIFEPFFTTARSTGGSGLGLNIVYNTVYHKLGGSIEVGDAEGGGTRFTIKLPLENRKTAQRQKERAE</sequence>
<dbReference type="SUPFAM" id="SSF55874">
    <property type="entry name" value="ATPase domain of HSP90 chaperone/DNA topoisomerase II/histidine kinase"/>
    <property type="match status" value="1"/>
</dbReference>
<keyword evidence="4" id="KW-0175">Coiled coil</keyword>
<dbReference type="Gene3D" id="3.30.565.10">
    <property type="entry name" value="Histidine kinase-like ATPase, C-terminal domain"/>
    <property type="match status" value="1"/>
</dbReference>
<dbReference type="InterPro" id="IPR029016">
    <property type="entry name" value="GAF-like_dom_sf"/>
</dbReference>
<dbReference type="PANTHER" id="PTHR43065:SF47">
    <property type="match status" value="1"/>
</dbReference>
<organism evidence="6 7">
    <name type="scientific">Kordiimonas lacus</name>
    <dbReference type="NCBI Taxonomy" id="637679"/>
    <lineage>
        <taxon>Bacteria</taxon>
        <taxon>Pseudomonadati</taxon>
        <taxon>Pseudomonadota</taxon>
        <taxon>Alphaproteobacteria</taxon>
        <taxon>Kordiimonadales</taxon>
        <taxon>Kordiimonadaceae</taxon>
        <taxon>Kordiimonas</taxon>
    </lineage>
</organism>
<dbReference type="AlphaFoldDB" id="A0A1G6UCD2"/>
<dbReference type="CDD" id="cd00075">
    <property type="entry name" value="HATPase"/>
    <property type="match status" value="1"/>
</dbReference>
<dbReference type="InterPro" id="IPR036890">
    <property type="entry name" value="HATPase_C_sf"/>
</dbReference>
<dbReference type="EMBL" id="FNAK01000001">
    <property type="protein sequence ID" value="SDD38894.1"/>
    <property type="molecule type" value="Genomic_DNA"/>
</dbReference>
<dbReference type="InterPro" id="IPR003594">
    <property type="entry name" value="HATPase_dom"/>
</dbReference>
<dbReference type="InterPro" id="IPR003018">
    <property type="entry name" value="GAF"/>
</dbReference>
<evidence type="ECO:0000313" key="7">
    <source>
        <dbReference type="Proteomes" id="UP000183685"/>
    </source>
</evidence>
<keyword evidence="6" id="KW-0808">Transferase</keyword>
<name>A0A1G6UCD2_9PROT</name>
<evidence type="ECO:0000313" key="6">
    <source>
        <dbReference type="EMBL" id="SDD38894.1"/>
    </source>
</evidence>
<evidence type="ECO:0000256" key="3">
    <source>
        <dbReference type="ARBA" id="ARBA00022553"/>
    </source>
</evidence>
<protein>
    <recommendedName>
        <fullName evidence="2">histidine kinase</fullName>
        <ecNumber evidence="2">2.7.13.3</ecNumber>
    </recommendedName>
</protein>
<evidence type="ECO:0000256" key="2">
    <source>
        <dbReference type="ARBA" id="ARBA00012438"/>
    </source>
</evidence>
<feature type="coiled-coil region" evidence="4">
    <location>
        <begin position="115"/>
        <end position="145"/>
    </location>
</feature>
<feature type="domain" description="Histidine kinase" evidence="5">
    <location>
        <begin position="343"/>
        <end position="577"/>
    </location>
</feature>
<dbReference type="OrthoDB" id="7325042at2"/>
<dbReference type="Proteomes" id="UP000183685">
    <property type="component" value="Unassembled WGS sequence"/>
</dbReference>
<dbReference type="SMART" id="SM00065">
    <property type="entry name" value="GAF"/>
    <property type="match status" value="1"/>
</dbReference>
<dbReference type="InterPro" id="IPR003661">
    <property type="entry name" value="HisK_dim/P_dom"/>
</dbReference>
<dbReference type="STRING" id="637679.GCA_001550055_00349"/>
<keyword evidence="3" id="KW-0597">Phosphoprotein</keyword>
<dbReference type="PANTHER" id="PTHR43065">
    <property type="entry name" value="SENSOR HISTIDINE KINASE"/>
    <property type="match status" value="1"/>
</dbReference>
<dbReference type="Pfam" id="PF01590">
    <property type="entry name" value="GAF"/>
    <property type="match status" value="1"/>
</dbReference>
<dbReference type="Gene3D" id="3.30.450.40">
    <property type="match status" value="1"/>
</dbReference>
<dbReference type="SMART" id="SM00387">
    <property type="entry name" value="HATPase_c"/>
    <property type="match status" value="1"/>
</dbReference>
<dbReference type="InterPro" id="IPR004358">
    <property type="entry name" value="Sig_transdc_His_kin-like_C"/>
</dbReference>
<dbReference type="EC" id="2.7.13.3" evidence="2"/>
<keyword evidence="7" id="KW-1185">Reference proteome</keyword>
<evidence type="ECO:0000256" key="4">
    <source>
        <dbReference type="SAM" id="Coils"/>
    </source>
</evidence>
<dbReference type="Gene3D" id="1.10.287.130">
    <property type="match status" value="1"/>
</dbReference>
<dbReference type="PRINTS" id="PR00344">
    <property type="entry name" value="BCTRLSENSOR"/>
</dbReference>
<evidence type="ECO:0000259" key="5">
    <source>
        <dbReference type="PROSITE" id="PS50109"/>
    </source>
</evidence>
<dbReference type="RefSeq" id="WP_068308199.1">
    <property type="nucleotide sequence ID" value="NZ_FNAK01000001.1"/>
</dbReference>
<proteinExistence type="predicted"/>
<dbReference type="SUPFAM" id="SSF55781">
    <property type="entry name" value="GAF domain-like"/>
    <property type="match status" value="1"/>
</dbReference>